<evidence type="ECO:0000256" key="4">
    <source>
        <dbReference type="PROSITE-ProRule" id="PRU00335"/>
    </source>
</evidence>
<gene>
    <name evidence="6" type="ordered locus">RD1_2356</name>
    <name evidence="7" type="ordered locus">RD1_3673</name>
</gene>
<dbReference type="HOGENOM" id="CLU_069356_28_0_5"/>
<dbReference type="GO" id="GO:0003677">
    <property type="term" value="F:DNA binding"/>
    <property type="evidence" value="ECO:0007669"/>
    <property type="project" value="UniProtKB-UniRule"/>
</dbReference>
<dbReference type="EMBL" id="CP000362">
    <property type="protein sequence ID" value="ABG31932.1"/>
    <property type="molecule type" value="Genomic_DNA"/>
</dbReference>
<proteinExistence type="predicted"/>
<feature type="DNA-binding region" description="H-T-H motif" evidence="4">
    <location>
        <begin position="32"/>
        <end position="51"/>
    </location>
</feature>
<dbReference type="Gene3D" id="1.10.357.10">
    <property type="entry name" value="Tetracycline Repressor, domain 2"/>
    <property type="match status" value="1"/>
</dbReference>
<name>Q162E7_ROSDO</name>
<dbReference type="EMBL" id="CP000362">
    <property type="protein sequence ID" value="ABG33146.1"/>
    <property type="molecule type" value="Genomic_DNA"/>
</dbReference>
<dbReference type="PANTHER" id="PTHR47506:SF1">
    <property type="entry name" value="HTH-TYPE TRANSCRIPTIONAL REGULATOR YJDC"/>
    <property type="match status" value="1"/>
</dbReference>
<evidence type="ECO:0000256" key="2">
    <source>
        <dbReference type="ARBA" id="ARBA00023125"/>
    </source>
</evidence>
<evidence type="ECO:0000313" key="7">
    <source>
        <dbReference type="EMBL" id="ABG33146.1"/>
    </source>
</evidence>
<dbReference type="InterPro" id="IPR001647">
    <property type="entry name" value="HTH_TetR"/>
</dbReference>
<keyword evidence="8" id="KW-1185">Reference proteome</keyword>
<evidence type="ECO:0000256" key="1">
    <source>
        <dbReference type="ARBA" id="ARBA00023015"/>
    </source>
</evidence>
<dbReference type="PROSITE" id="PS50977">
    <property type="entry name" value="HTH_TETR_2"/>
    <property type="match status" value="1"/>
</dbReference>
<organism evidence="7 8">
    <name type="scientific">Roseobacter denitrificans (strain ATCC 33942 / OCh 114)</name>
    <name type="common">Erythrobacter sp. (strain OCh 114)</name>
    <name type="synonym">Roseobacter denitrificans</name>
    <dbReference type="NCBI Taxonomy" id="375451"/>
    <lineage>
        <taxon>Bacteria</taxon>
        <taxon>Pseudomonadati</taxon>
        <taxon>Pseudomonadota</taxon>
        <taxon>Alphaproteobacteria</taxon>
        <taxon>Rhodobacterales</taxon>
        <taxon>Roseobacteraceae</taxon>
        <taxon>Roseobacter</taxon>
    </lineage>
</organism>
<dbReference type="SUPFAM" id="SSF46689">
    <property type="entry name" value="Homeodomain-like"/>
    <property type="match status" value="1"/>
</dbReference>
<dbReference type="InterPro" id="IPR036271">
    <property type="entry name" value="Tet_transcr_reg_TetR-rel_C_sf"/>
</dbReference>
<keyword evidence="2 4" id="KW-0238">DNA-binding</keyword>
<dbReference type="Proteomes" id="UP000007029">
    <property type="component" value="Chromosome"/>
</dbReference>
<dbReference type="KEGG" id="rde:RD1_2356"/>
<dbReference type="PANTHER" id="PTHR47506">
    <property type="entry name" value="TRANSCRIPTIONAL REGULATORY PROTEIN"/>
    <property type="match status" value="1"/>
</dbReference>
<sequence>MQQPGRPREFDPDETLSKIMHLFWEHGYEATGLSDITKATGLGKASLYAAFGNKQSMYLKALAHYDARMVEGAVRILRAPDTAPLARIDGFLSAPLTALRDHADSRGCFLCNASADRAALDAQTAALVRAGYDRMRHAIAHALSEARPDMTRDARAQQAQLILTVYSGLRIMARAATNPETLQQAKDAVMINLGNKTE</sequence>
<dbReference type="KEGG" id="rde:RD1_3673"/>
<dbReference type="AlphaFoldDB" id="Q162E7"/>
<dbReference type="SUPFAM" id="SSF48498">
    <property type="entry name" value="Tetracyclin repressor-like, C-terminal domain"/>
    <property type="match status" value="1"/>
</dbReference>
<evidence type="ECO:0000313" key="6">
    <source>
        <dbReference type="EMBL" id="ABG31932.1"/>
    </source>
</evidence>
<dbReference type="STRING" id="375451.RD1_2356"/>
<protein>
    <submittedName>
        <fullName evidence="7">TetR-family transcriptional regulator, putative</fullName>
    </submittedName>
</protein>
<keyword evidence="1" id="KW-0805">Transcription regulation</keyword>
<dbReference type="OrthoDB" id="9779746at2"/>
<dbReference type="InterPro" id="IPR054156">
    <property type="entry name" value="YxaF_TetR_C"/>
</dbReference>
<dbReference type="Pfam" id="PF21993">
    <property type="entry name" value="TetR_C_13_2"/>
    <property type="match status" value="1"/>
</dbReference>
<dbReference type="Gene3D" id="1.10.10.60">
    <property type="entry name" value="Homeodomain-like"/>
    <property type="match status" value="1"/>
</dbReference>
<dbReference type="Pfam" id="PF00440">
    <property type="entry name" value="TetR_N"/>
    <property type="match status" value="1"/>
</dbReference>
<feature type="domain" description="HTH tetR-type" evidence="5">
    <location>
        <begin position="9"/>
        <end position="69"/>
    </location>
</feature>
<keyword evidence="3" id="KW-0804">Transcription</keyword>
<evidence type="ECO:0000259" key="5">
    <source>
        <dbReference type="PROSITE" id="PS50977"/>
    </source>
</evidence>
<dbReference type="eggNOG" id="COG1309">
    <property type="taxonomic scope" value="Bacteria"/>
</dbReference>
<dbReference type="InterPro" id="IPR009057">
    <property type="entry name" value="Homeodomain-like_sf"/>
</dbReference>
<evidence type="ECO:0000313" key="8">
    <source>
        <dbReference type="Proteomes" id="UP000007029"/>
    </source>
</evidence>
<reference evidence="7 8" key="1">
    <citation type="journal article" date="2007" name="J. Bacteriol.">
        <title>The complete genome sequence of Roseobacter denitrificans reveals a mixotrophic rather than photosynthetic metabolism.</title>
        <authorList>
            <person name="Swingley W.D."/>
            <person name="Sadekar S."/>
            <person name="Mastrian S.D."/>
            <person name="Matthies H.J."/>
            <person name="Hao J."/>
            <person name="Ramos H."/>
            <person name="Acharya C.R."/>
            <person name="Conrad A.L."/>
            <person name="Taylor H.L."/>
            <person name="Dejesa L.C."/>
            <person name="Shah M.K."/>
            <person name="O'huallachain M.E."/>
            <person name="Lince M.T."/>
            <person name="Blankenship R.E."/>
            <person name="Beatty J.T."/>
            <person name="Touchman J.W."/>
        </authorList>
    </citation>
    <scope>NUCLEOTIDE SEQUENCE [LARGE SCALE GENOMIC DNA]</scope>
    <source>
        <strain evidence="8">ATCC 33942 / OCh 114</strain>
        <strain evidence="7">OCh 114</strain>
    </source>
</reference>
<evidence type="ECO:0000256" key="3">
    <source>
        <dbReference type="ARBA" id="ARBA00023163"/>
    </source>
</evidence>
<accession>Q162E7</accession>
<dbReference type="RefSeq" id="WP_011568549.1">
    <property type="nucleotide sequence ID" value="NC_008209.1"/>
</dbReference>